<reference evidence="2 3" key="1">
    <citation type="submission" date="2024-07" db="EMBL/GenBank/DDBJ databases">
        <title>Section-level genome sequencing and comparative genomics of Aspergillus sections Usti and Cavernicolus.</title>
        <authorList>
            <consortium name="Lawrence Berkeley National Laboratory"/>
            <person name="Nybo J.L."/>
            <person name="Vesth T.C."/>
            <person name="Theobald S."/>
            <person name="Frisvad J.C."/>
            <person name="Larsen T.O."/>
            <person name="Kjaerboelling I."/>
            <person name="Rothschild-Mancinelli K."/>
            <person name="Lyhne E.K."/>
            <person name="Kogle M.E."/>
            <person name="Barry K."/>
            <person name="Clum A."/>
            <person name="Na H."/>
            <person name="Ledsgaard L."/>
            <person name="Lin J."/>
            <person name="Lipzen A."/>
            <person name="Kuo A."/>
            <person name="Riley R."/>
            <person name="Mondo S."/>
            <person name="Labutti K."/>
            <person name="Haridas S."/>
            <person name="Pangalinan J."/>
            <person name="Salamov A.A."/>
            <person name="Simmons B.A."/>
            <person name="Magnuson J.K."/>
            <person name="Chen J."/>
            <person name="Drula E."/>
            <person name="Henrissat B."/>
            <person name="Wiebenga A."/>
            <person name="Lubbers R.J."/>
            <person name="Gomes A.C."/>
            <person name="Makela M.R."/>
            <person name="Stajich J."/>
            <person name="Grigoriev I.V."/>
            <person name="Mortensen U.H."/>
            <person name="De Vries R.P."/>
            <person name="Baker S.E."/>
            <person name="Andersen M.R."/>
        </authorList>
    </citation>
    <scope>NUCLEOTIDE SEQUENCE [LARGE SCALE GENOMIC DNA]</scope>
    <source>
        <strain evidence="2 3">CBS 123904</strain>
    </source>
</reference>
<evidence type="ECO:0000259" key="1">
    <source>
        <dbReference type="Pfam" id="PF06985"/>
    </source>
</evidence>
<gene>
    <name evidence="2" type="ORF">BJY01DRAFT_251527</name>
</gene>
<dbReference type="InterPro" id="IPR052895">
    <property type="entry name" value="HetReg/Transcr_Mod"/>
</dbReference>
<name>A0ABR4JBG0_9EURO</name>
<proteinExistence type="predicted"/>
<dbReference type="PANTHER" id="PTHR24148">
    <property type="entry name" value="ANKYRIN REPEAT DOMAIN-CONTAINING PROTEIN 39 HOMOLOG-RELATED"/>
    <property type="match status" value="1"/>
</dbReference>
<dbReference type="Proteomes" id="UP001610446">
    <property type="component" value="Unassembled WGS sequence"/>
</dbReference>
<organism evidence="2 3">
    <name type="scientific">Aspergillus pseudoustus</name>
    <dbReference type="NCBI Taxonomy" id="1810923"/>
    <lineage>
        <taxon>Eukaryota</taxon>
        <taxon>Fungi</taxon>
        <taxon>Dikarya</taxon>
        <taxon>Ascomycota</taxon>
        <taxon>Pezizomycotina</taxon>
        <taxon>Eurotiomycetes</taxon>
        <taxon>Eurotiomycetidae</taxon>
        <taxon>Eurotiales</taxon>
        <taxon>Aspergillaceae</taxon>
        <taxon>Aspergillus</taxon>
        <taxon>Aspergillus subgen. Nidulantes</taxon>
    </lineage>
</organism>
<dbReference type="Pfam" id="PF06985">
    <property type="entry name" value="HET"/>
    <property type="match status" value="1"/>
</dbReference>
<accession>A0ABR4JBG0</accession>
<dbReference type="PANTHER" id="PTHR24148:SF64">
    <property type="entry name" value="HETEROKARYON INCOMPATIBILITY DOMAIN-CONTAINING PROTEIN"/>
    <property type="match status" value="1"/>
</dbReference>
<keyword evidence="3" id="KW-1185">Reference proteome</keyword>
<sequence length="656" mass="73260">MSDDDHPDFDNEGMWPRRLLHVPTMTSHKWQPGNKYNGQSEPHYNAISYTWGRWRLSDDDNPIKNPEVDRLGIKGVPWRVPRIDPTHFTVRQFEEAIRRAVQRPPLDAPLGIRKAPRLVRRIMHPPEFLWLDIACIDQRGTATGKAEVGRQARIFRSAKSVYVWLNHTSHSDMELVDQYLTENAAIPDYYGGGAGLVEAFSEEQERRVQSREIHQVISRFTADPWFSSLWTLQEAFLCPTAVFLAQDAQCVKRDESFTFTLASFVGNLGTICSKTRNALQIRSSGDTSNLEQQQNHQNLEDLIDLIESTGAEGLESGNPMAVLTLARFRTASHHVDYVYGIMQIFGDGCRVGETAASRPRPPHPGPNAYTLSDLQDELGLLLLDHYPILSQLHSHLDPPPIGKGWRVCARSAEASTVIGFHNAIARRPGIGDPYFRPDDALAAEFPYEAGTMVARCKLTTTTVSESAVAGGSSTWGHFTGRACRYDILQQAWSRNHRALYDPFTNTTRPELAHLGIALDSLPILQGRVLSLYARGAYMRGSPSPKFPNEIAHEISERFAGRTAVVVLLGERRYASDNEGYGGIADYVDNQSCDSFLGLILLSRIREEDGSQYWQRIGVCHWESHLVKPAAAAADSDESDVLLAQGPSWVDLQGVFG</sequence>
<comment type="caution">
    <text evidence="2">The sequence shown here is derived from an EMBL/GenBank/DDBJ whole genome shotgun (WGS) entry which is preliminary data.</text>
</comment>
<evidence type="ECO:0000313" key="3">
    <source>
        <dbReference type="Proteomes" id="UP001610446"/>
    </source>
</evidence>
<protein>
    <recommendedName>
        <fullName evidence="1">Heterokaryon incompatibility domain-containing protein</fullName>
    </recommendedName>
</protein>
<feature type="domain" description="Heterokaryon incompatibility" evidence="1">
    <location>
        <begin position="44"/>
        <end position="234"/>
    </location>
</feature>
<dbReference type="InterPro" id="IPR010730">
    <property type="entry name" value="HET"/>
</dbReference>
<dbReference type="EMBL" id="JBFXLU010000163">
    <property type="protein sequence ID" value="KAL2837289.1"/>
    <property type="molecule type" value="Genomic_DNA"/>
</dbReference>
<evidence type="ECO:0000313" key="2">
    <source>
        <dbReference type="EMBL" id="KAL2837289.1"/>
    </source>
</evidence>